<organism evidence="1 2">
    <name type="scientific">Rhodovibrio sodomensis</name>
    <dbReference type="NCBI Taxonomy" id="1088"/>
    <lineage>
        <taxon>Bacteria</taxon>
        <taxon>Pseudomonadati</taxon>
        <taxon>Pseudomonadota</taxon>
        <taxon>Alphaproteobacteria</taxon>
        <taxon>Rhodospirillales</taxon>
        <taxon>Rhodovibrionaceae</taxon>
        <taxon>Rhodovibrio</taxon>
    </lineage>
</organism>
<accession>A0ABS1DHG5</accession>
<name>A0ABS1DHG5_9PROT</name>
<gene>
    <name evidence="1" type="ORF">CKO28_17845</name>
</gene>
<evidence type="ECO:0008006" key="3">
    <source>
        <dbReference type="Google" id="ProtNLM"/>
    </source>
</evidence>
<proteinExistence type="predicted"/>
<reference evidence="1 2" key="1">
    <citation type="journal article" date="2020" name="Microorganisms">
        <title>Osmotic Adaptation and Compatible Solute Biosynthesis of Phototrophic Bacteria as Revealed from Genome Analyses.</title>
        <authorList>
            <person name="Imhoff J.F."/>
            <person name="Rahn T."/>
            <person name="Kunzel S."/>
            <person name="Keller A."/>
            <person name="Neulinger S.C."/>
        </authorList>
    </citation>
    <scope>NUCLEOTIDE SEQUENCE [LARGE SCALE GENOMIC DNA]</scope>
    <source>
        <strain evidence="1 2">DSM 9895</strain>
    </source>
</reference>
<sequence length="252" mass="26816">MVNGTQKKSTVLTNAADRPADARSAAGVDGCRAGWLAVRLAAGNGAAESVIYPDWAALVRGLADVARICVDMPIGLADHGPRPCDRAARAILPRARKSSVFAPPRRYMLGLAYDGVRQAARARGDAGLSIQAFNIMPKIAELDSALRPADQGWVLETHPELAFHHLNAGNALPRKADRTGRAARRTLLAAAGLPGIDALLAAHPRAQAKPDDVLDAGVCALVARDSLHGRARRVPDGPPERDSRGLRMEIWY</sequence>
<keyword evidence="2" id="KW-1185">Reference proteome</keyword>
<dbReference type="Proteomes" id="UP001296873">
    <property type="component" value="Unassembled WGS sequence"/>
</dbReference>
<protein>
    <recommendedName>
        <fullName evidence="3">DUF429 domain-containing protein</fullName>
    </recommendedName>
</protein>
<dbReference type="EMBL" id="NRRL01000066">
    <property type="protein sequence ID" value="MBK1669901.1"/>
    <property type="molecule type" value="Genomic_DNA"/>
</dbReference>
<comment type="caution">
    <text evidence="1">The sequence shown here is derived from an EMBL/GenBank/DDBJ whole genome shotgun (WGS) entry which is preliminary data.</text>
</comment>
<dbReference type="InterPro" id="IPR007362">
    <property type="entry name" value="DUF429"/>
</dbReference>
<evidence type="ECO:0000313" key="1">
    <source>
        <dbReference type="EMBL" id="MBK1669901.1"/>
    </source>
</evidence>
<evidence type="ECO:0000313" key="2">
    <source>
        <dbReference type="Proteomes" id="UP001296873"/>
    </source>
</evidence>
<dbReference type="Pfam" id="PF04250">
    <property type="entry name" value="DUF429"/>
    <property type="match status" value="1"/>
</dbReference>